<dbReference type="Gene3D" id="2.30.110.20">
    <property type="entry name" value="Hcp1-like"/>
    <property type="match status" value="1"/>
</dbReference>
<dbReference type="InterPro" id="IPR008514">
    <property type="entry name" value="T6SS_Hcp"/>
</dbReference>
<protein>
    <submittedName>
        <fullName evidence="1">Type VI secretion system secreted protein Hcp</fullName>
    </submittedName>
</protein>
<dbReference type="Proteomes" id="UP000198703">
    <property type="component" value="Unassembled WGS sequence"/>
</dbReference>
<dbReference type="PANTHER" id="PTHR36152">
    <property type="entry name" value="CYTOPLASMIC PROTEIN-RELATED"/>
    <property type="match status" value="1"/>
</dbReference>
<dbReference type="Pfam" id="PF05638">
    <property type="entry name" value="T6SS_HCP"/>
    <property type="match status" value="1"/>
</dbReference>
<organism evidence="1 2">
    <name type="scientific">Rubrimonas cliftonensis</name>
    <dbReference type="NCBI Taxonomy" id="89524"/>
    <lineage>
        <taxon>Bacteria</taxon>
        <taxon>Pseudomonadati</taxon>
        <taxon>Pseudomonadota</taxon>
        <taxon>Alphaproteobacteria</taxon>
        <taxon>Rhodobacterales</taxon>
        <taxon>Paracoccaceae</taxon>
        <taxon>Rubrimonas</taxon>
    </lineage>
</organism>
<dbReference type="PANTHER" id="PTHR36152:SF5">
    <property type="entry name" value="PROTEIN HCP1"/>
    <property type="match status" value="1"/>
</dbReference>
<dbReference type="STRING" id="89524.SAMN05444370_105208"/>
<dbReference type="OrthoDB" id="4865570at2"/>
<gene>
    <name evidence="1" type="ORF">SAMN05444370_105208</name>
</gene>
<dbReference type="AlphaFoldDB" id="A0A1H4BHA2"/>
<evidence type="ECO:0000313" key="1">
    <source>
        <dbReference type="EMBL" id="SEA47477.1"/>
    </source>
</evidence>
<sequence>MAVDMFLKIEGPAIGGESQDKAHGGELDILAWSWGVSNSGTTHMGGGSGAGKANFQDISCTTYYEKSTHELMKSCSKGTHHEKITLTCRKAGDSPLEYIVYTLEDCIITSVSTGGSGGEDRLTVNFSINFGAFSVLYKEQDKKGAEAGQVQFGYDIAASEDK</sequence>
<reference evidence="1 2" key="1">
    <citation type="submission" date="2016-10" db="EMBL/GenBank/DDBJ databases">
        <authorList>
            <person name="de Groot N.N."/>
        </authorList>
    </citation>
    <scope>NUCLEOTIDE SEQUENCE [LARGE SCALE GENOMIC DNA]</scope>
    <source>
        <strain evidence="1 2">DSM 15345</strain>
    </source>
</reference>
<keyword evidence="2" id="KW-1185">Reference proteome</keyword>
<name>A0A1H4BHA2_9RHOB</name>
<dbReference type="SUPFAM" id="SSF141452">
    <property type="entry name" value="Hcp1-like"/>
    <property type="match status" value="1"/>
</dbReference>
<dbReference type="InterPro" id="IPR053165">
    <property type="entry name" value="HSI-I_assembly_Hcp1"/>
</dbReference>
<dbReference type="EMBL" id="FNQM01000005">
    <property type="protein sequence ID" value="SEA47477.1"/>
    <property type="molecule type" value="Genomic_DNA"/>
</dbReference>
<evidence type="ECO:0000313" key="2">
    <source>
        <dbReference type="Proteomes" id="UP000198703"/>
    </source>
</evidence>
<accession>A0A1H4BHA2</accession>
<proteinExistence type="predicted"/>
<dbReference type="RefSeq" id="WP_093253256.1">
    <property type="nucleotide sequence ID" value="NZ_FNQM01000005.1"/>
</dbReference>
<dbReference type="InterPro" id="IPR036624">
    <property type="entry name" value="Hcp1-lik_sf"/>
</dbReference>